<keyword evidence="6 12" id="KW-0282">Flagellum</keyword>
<feature type="repeat" description="WD" evidence="11">
    <location>
        <begin position="352"/>
        <end position="374"/>
    </location>
</feature>
<keyword evidence="8" id="KW-0966">Cell projection</keyword>
<comment type="subcellular location">
    <subcellularLocation>
        <location evidence="1">Cell projection</location>
        <location evidence="1">Cilium</location>
        <location evidence="1">Flagellum</location>
    </subcellularLocation>
    <subcellularLocation>
        <location evidence="2">Cytoplasm</location>
    </subcellularLocation>
</comment>
<evidence type="ECO:0000313" key="12">
    <source>
        <dbReference type="EMBL" id="KAJ3226356.1"/>
    </source>
</evidence>
<dbReference type="Proteomes" id="UP001211065">
    <property type="component" value="Unassembled WGS sequence"/>
</dbReference>
<dbReference type="FunFam" id="2.130.10.10:FF:001320">
    <property type="entry name" value="Predicted protein"/>
    <property type="match status" value="1"/>
</dbReference>
<dbReference type="InterPro" id="IPR036322">
    <property type="entry name" value="WD40_repeat_dom_sf"/>
</dbReference>
<keyword evidence="3" id="KW-0963">Cytoplasm</keyword>
<dbReference type="InterPro" id="IPR050630">
    <property type="entry name" value="WD_repeat_EMAP"/>
</dbReference>
<dbReference type="AlphaFoldDB" id="A0AAD5U6N1"/>
<dbReference type="GO" id="GO:0005930">
    <property type="term" value="C:axoneme"/>
    <property type="evidence" value="ECO:0007669"/>
    <property type="project" value="UniProtKB-ARBA"/>
</dbReference>
<dbReference type="EMBL" id="JADGJW010000038">
    <property type="protein sequence ID" value="KAJ3226356.1"/>
    <property type="molecule type" value="Genomic_DNA"/>
</dbReference>
<keyword evidence="13" id="KW-1185">Reference proteome</keyword>
<sequence>MGFQADIIIWDFEKRSLLRRFSLHKVKVQALAFSPNGKYLASLGGQDDNSVIVWDLEQGAAICGSPASKDSAGQTLTLAYLNNDDDTFVTGGNCILRVWELNAAQRKVRATDCQTGQIKRIVMCITIDATDEFMYCGTTTGDLLQVNLKTKLFKNSGPPKDKDFFSMGILSVALHPTNPSVLVGCGDGTVSSLSIPKLNITKSAKVKGSVTSLNFDDEKNMWVGTGYSNVYYLNSNFEAKLKLASHYSTVNDISFPDNSSEVFATASDTDVRIWNLNTCQELLRVAVPNLECKCITFKKDGTSLISGWNDGKIRAFGPQSGRLQYEINDAHKKCVTALAVTDPFNSRGEFNIVSGGEDGQVRVWKITKSVQTLQNAMKEHKGTVTCIRIRKNNLECVSSSSDGSCIIWDLTRFVRNQVLFAPSFFKAVTYFPDESQLLTSGTDRKVAYWEAFDGSLIRELDASQSDTINGLEITNDGKYFVIGGSDKLVKVYRYEEGDVAFVGIGHSTDITKVRISPDGKHIVTASQDAAVLTWALKAN</sequence>
<dbReference type="InterPro" id="IPR019775">
    <property type="entry name" value="WD40_repeat_CS"/>
</dbReference>
<evidence type="ECO:0000256" key="5">
    <source>
        <dbReference type="ARBA" id="ARBA00022737"/>
    </source>
</evidence>
<dbReference type="PROSITE" id="PS50294">
    <property type="entry name" value="WD_REPEATS_REGION"/>
    <property type="match status" value="2"/>
</dbReference>
<dbReference type="PANTHER" id="PTHR13720:SF14">
    <property type="entry name" value="CILIA- AND FLAGELLA-ASSOCIATED PROTEIN 52"/>
    <property type="match status" value="1"/>
</dbReference>
<evidence type="ECO:0000256" key="8">
    <source>
        <dbReference type="ARBA" id="ARBA00023273"/>
    </source>
</evidence>
<keyword evidence="4 11" id="KW-0853">WD repeat</keyword>
<name>A0AAD5U6N1_9FUNG</name>
<feature type="repeat" description="WD" evidence="11">
    <location>
        <begin position="503"/>
        <end position="539"/>
    </location>
</feature>
<organism evidence="12 13">
    <name type="scientific">Clydaea vesicula</name>
    <dbReference type="NCBI Taxonomy" id="447962"/>
    <lineage>
        <taxon>Eukaryota</taxon>
        <taxon>Fungi</taxon>
        <taxon>Fungi incertae sedis</taxon>
        <taxon>Chytridiomycota</taxon>
        <taxon>Chytridiomycota incertae sedis</taxon>
        <taxon>Chytridiomycetes</taxon>
        <taxon>Lobulomycetales</taxon>
        <taxon>Lobulomycetaceae</taxon>
        <taxon>Clydaea</taxon>
    </lineage>
</organism>
<dbReference type="Gene3D" id="2.130.10.10">
    <property type="entry name" value="YVTN repeat-like/Quinoprotein amine dehydrogenase"/>
    <property type="match status" value="4"/>
</dbReference>
<evidence type="ECO:0000256" key="1">
    <source>
        <dbReference type="ARBA" id="ARBA00004230"/>
    </source>
</evidence>
<keyword evidence="7" id="KW-0969">Cilium</keyword>
<accession>A0AAD5U6N1</accession>
<gene>
    <name evidence="12" type="primary">WDR16</name>
    <name evidence="12" type="ORF">HK099_005064</name>
</gene>
<reference evidence="12" key="1">
    <citation type="submission" date="2020-05" db="EMBL/GenBank/DDBJ databases">
        <title>Phylogenomic resolution of chytrid fungi.</title>
        <authorList>
            <person name="Stajich J.E."/>
            <person name="Amses K."/>
            <person name="Simmons R."/>
            <person name="Seto K."/>
            <person name="Myers J."/>
            <person name="Bonds A."/>
            <person name="Quandt C.A."/>
            <person name="Barry K."/>
            <person name="Liu P."/>
            <person name="Grigoriev I."/>
            <person name="Longcore J.E."/>
            <person name="James T.Y."/>
        </authorList>
    </citation>
    <scope>NUCLEOTIDE SEQUENCE</scope>
    <source>
        <strain evidence="12">JEL0476</strain>
    </source>
</reference>
<evidence type="ECO:0000256" key="11">
    <source>
        <dbReference type="PROSITE-ProRule" id="PRU00221"/>
    </source>
</evidence>
<dbReference type="PROSITE" id="PS00678">
    <property type="entry name" value="WD_REPEATS_1"/>
    <property type="match status" value="3"/>
</dbReference>
<evidence type="ECO:0000256" key="3">
    <source>
        <dbReference type="ARBA" id="ARBA00022490"/>
    </source>
</evidence>
<feature type="repeat" description="WD" evidence="11">
    <location>
        <begin position="243"/>
        <end position="284"/>
    </location>
</feature>
<protein>
    <recommendedName>
        <fullName evidence="10">Cilia- and flagella-associated protein 52</fullName>
    </recommendedName>
</protein>
<comment type="caution">
    <text evidence="12">The sequence shown here is derived from an EMBL/GenBank/DDBJ whole genome shotgun (WGS) entry which is preliminary data.</text>
</comment>
<dbReference type="GO" id="GO:0031514">
    <property type="term" value="C:motile cilium"/>
    <property type="evidence" value="ECO:0007669"/>
    <property type="project" value="UniProtKB-SubCell"/>
</dbReference>
<dbReference type="Pfam" id="PF00400">
    <property type="entry name" value="WD40"/>
    <property type="match status" value="6"/>
</dbReference>
<feature type="repeat" description="WD" evidence="11">
    <location>
        <begin position="377"/>
        <end position="410"/>
    </location>
</feature>
<dbReference type="InterPro" id="IPR001680">
    <property type="entry name" value="WD40_rpt"/>
</dbReference>
<evidence type="ECO:0000256" key="4">
    <source>
        <dbReference type="ARBA" id="ARBA00022574"/>
    </source>
</evidence>
<keyword evidence="5" id="KW-0677">Repeat</keyword>
<proteinExistence type="inferred from homology"/>
<evidence type="ECO:0000313" key="13">
    <source>
        <dbReference type="Proteomes" id="UP001211065"/>
    </source>
</evidence>
<dbReference type="CDD" id="cd00200">
    <property type="entry name" value="WD40"/>
    <property type="match status" value="1"/>
</dbReference>
<comment type="similarity">
    <text evidence="9">Belongs to the CFAP52 family.</text>
</comment>
<evidence type="ECO:0000256" key="2">
    <source>
        <dbReference type="ARBA" id="ARBA00004496"/>
    </source>
</evidence>
<dbReference type="SMART" id="SM00320">
    <property type="entry name" value="WD40"/>
    <property type="match status" value="10"/>
</dbReference>
<evidence type="ECO:0000256" key="9">
    <source>
        <dbReference type="ARBA" id="ARBA00029456"/>
    </source>
</evidence>
<dbReference type="PROSITE" id="PS50082">
    <property type="entry name" value="WD_REPEATS_2"/>
    <property type="match status" value="5"/>
</dbReference>
<dbReference type="InterPro" id="IPR015943">
    <property type="entry name" value="WD40/YVTN_repeat-like_dom_sf"/>
</dbReference>
<evidence type="ECO:0000256" key="10">
    <source>
        <dbReference type="ARBA" id="ARBA00029552"/>
    </source>
</evidence>
<evidence type="ECO:0000256" key="6">
    <source>
        <dbReference type="ARBA" id="ARBA00022846"/>
    </source>
</evidence>
<dbReference type="FunFam" id="2.130.10.10:FF:000207">
    <property type="entry name" value="Cilia- and flagella-associated protein 52"/>
    <property type="match status" value="1"/>
</dbReference>
<evidence type="ECO:0000256" key="7">
    <source>
        <dbReference type="ARBA" id="ARBA00023069"/>
    </source>
</evidence>
<dbReference type="SUPFAM" id="SSF50978">
    <property type="entry name" value="WD40 repeat-like"/>
    <property type="match status" value="2"/>
</dbReference>
<dbReference type="PANTHER" id="PTHR13720">
    <property type="entry name" value="WD-40 REPEAT PROTEIN"/>
    <property type="match status" value="1"/>
</dbReference>
<feature type="repeat" description="WD" evidence="11">
    <location>
        <begin position="21"/>
        <end position="64"/>
    </location>
</feature>